<gene>
    <name evidence="1" type="ordered locus">HMU02790</name>
</gene>
<dbReference type="EMBL" id="FN555004">
    <property type="protein sequence ID" value="CBG39541.1"/>
    <property type="molecule type" value="Genomic_DNA"/>
</dbReference>
<evidence type="ECO:0000313" key="2">
    <source>
        <dbReference type="Proteomes" id="UP000001522"/>
    </source>
</evidence>
<dbReference type="CDD" id="cd06223">
    <property type="entry name" value="PRTases_typeI"/>
    <property type="match status" value="1"/>
</dbReference>
<accession>D3UGC0</accession>
<dbReference type="STRING" id="679897.HMU02790"/>
<dbReference type="InterPro" id="IPR000836">
    <property type="entry name" value="PRTase_dom"/>
</dbReference>
<dbReference type="AlphaFoldDB" id="D3UGC0"/>
<dbReference type="SUPFAM" id="SSF53271">
    <property type="entry name" value="PRTase-like"/>
    <property type="match status" value="1"/>
</dbReference>
<dbReference type="Proteomes" id="UP000001522">
    <property type="component" value="Chromosome"/>
</dbReference>
<name>D3UGC0_HELM1</name>
<dbReference type="Gene3D" id="3.40.50.2020">
    <property type="match status" value="1"/>
</dbReference>
<evidence type="ECO:0000313" key="1">
    <source>
        <dbReference type="EMBL" id="CBG39541.1"/>
    </source>
</evidence>
<dbReference type="RefSeq" id="WP_013022635.1">
    <property type="nucleotide sequence ID" value="NC_013949.1"/>
</dbReference>
<keyword evidence="2" id="KW-1185">Reference proteome</keyword>
<keyword evidence="1" id="KW-0328">Glycosyltransferase</keyword>
<keyword evidence="1" id="KW-0808">Transferase</keyword>
<proteinExistence type="predicted"/>
<dbReference type="InterPro" id="IPR029057">
    <property type="entry name" value="PRTase-like"/>
</dbReference>
<dbReference type="KEGG" id="hms:HMU02790"/>
<dbReference type="GO" id="GO:0016757">
    <property type="term" value="F:glycosyltransferase activity"/>
    <property type="evidence" value="ECO:0007669"/>
    <property type="project" value="UniProtKB-KW"/>
</dbReference>
<dbReference type="HOGENOM" id="CLU_072544_0_0_7"/>
<reference evidence="1 2" key="1">
    <citation type="journal article" date="2010" name="BMC Genomics">
        <title>Comparative genomics and proteomics of Helicobacter mustelae, an ulcerogenic and carcinogenic gastric pathogen.</title>
        <authorList>
            <person name="O'Toole P.W."/>
            <person name="Snelling W.J."/>
            <person name="Canchaya C."/>
            <person name="Forde B.M."/>
            <person name="Hardie K.R."/>
            <person name="Josenhans C."/>
            <person name="Graham R.L.J."/>
            <person name="McMullan G."/>
            <person name="Parkhill J."/>
            <person name="Belda E."/>
            <person name="Bentley S.D."/>
        </authorList>
    </citation>
    <scope>NUCLEOTIDE SEQUENCE [LARGE SCALE GENOMIC DNA]</scope>
    <source>
        <strain evidence="2">ATCC 43772 / LMG 18044 / NCTC 12198 / 12198</strain>
    </source>
</reference>
<sequence>MRCIVCARFSLCVLCKSCQEQHLILKPKIRIIGDFKVYSFYDYQDVSFLLATKYYAIGTRVFALLAGHAARYFFTQQKSTLLSQNVYGIAIDDHPKKSYSHSGVILRAFRHCVRPIYGELYARNAVQYAGKNLEFRKNHPKDFFYKSGARDVVIFDDIITTGTSMLEASSCVQKAGGQALFGIVLADARY</sequence>
<dbReference type="eggNOG" id="COG1040">
    <property type="taxonomic scope" value="Bacteria"/>
</dbReference>
<protein>
    <submittedName>
        <fullName evidence="1">Possible purine/pyrimidine phosphoribosyltransferase</fullName>
    </submittedName>
</protein>
<organism evidence="1 2">
    <name type="scientific">Helicobacter mustelae (strain ATCC 43772 / CCUG 25715 / CIP 103759 / LMG 18044 / NCTC 12198 / R85-136P)</name>
    <name type="common">Campylobacter mustelae</name>
    <dbReference type="NCBI Taxonomy" id="679897"/>
    <lineage>
        <taxon>Bacteria</taxon>
        <taxon>Pseudomonadati</taxon>
        <taxon>Campylobacterota</taxon>
        <taxon>Epsilonproteobacteria</taxon>
        <taxon>Campylobacterales</taxon>
        <taxon>Helicobacteraceae</taxon>
        <taxon>Helicobacter</taxon>
    </lineage>
</organism>